<dbReference type="Gene3D" id="3.40.50.300">
    <property type="entry name" value="P-loop containing nucleotide triphosphate hydrolases"/>
    <property type="match status" value="1"/>
</dbReference>
<keyword evidence="7" id="KW-1185">Reference proteome</keyword>
<comment type="caution">
    <text evidence="6">The sequence shown here is derived from an EMBL/GenBank/DDBJ whole genome shotgun (WGS) entry which is preliminary data.</text>
</comment>
<organism evidence="6 7">
    <name type="scientific">Larkinella knui</name>
    <dbReference type="NCBI Taxonomy" id="2025310"/>
    <lineage>
        <taxon>Bacteria</taxon>
        <taxon>Pseudomonadati</taxon>
        <taxon>Bacteroidota</taxon>
        <taxon>Cytophagia</taxon>
        <taxon>Cytophagales</taxon>
        <taxon>Spirosomataceae</taxon>
        <taxon>Larkinella</taxon>
    </lineage>
</organism>
<dbReference type="InterPro" id="IPR003593">
    <property type="entry name" value="AAA+_ATPase"/>
</dbReference>
<evidence type="ECO:0000313" key="6">
    <source>
        <dbReference type="EMBL" id="RRB11933.1"/>
    </source>
</evidence>
<proteinExistence type="inferred from homology"/>
<keyword evidence="2" id="KW-0813">Transport</keyword>
<dbReference type="InterPro" id="IPR017871">
    <property type="entry name" value="ABC_transporter-like_CS"/>
</dbReference>
<sequence length="244" mass="27369">MTYAIETHQLSYCRGQQLIVDNLNLQVPVGSIFGFLGPNGSGKTTTIRLLLGLIRTANPCVQIFGEDIRENRLSILAKIGALIEAPMLYPHLSGYENLEISRLARQVDRKQVENVLDLVGLTREAKKRVEHYSLGMRQRLGIALALLGNPDLLILDEPTNGLDPAGIREIRRLLVELSQVHRKTVFISSHLLSEMEKFVTHVGILNHGQMLFQGPVNRLHRDFSAQSTEQTLEDIFLTLTNSKL</sequence>
<accession>A0A3P1CF03</accession>
<dbReference type="SUPFAM" id="SSF52540">
    <property type="entry name" value="P-loop containing nucleoside triphosphate hydrolases"/>
    <property type="match status" value="1"/>
</dbReference>
<evidence type="ECO:0000256" key="3">
    <source>
        <dbReference type="ARBA" id="ARBA00022741"/>
    </source>
</evidence>
<evidence type="ECO:0000256" key="1">
    <source>
        <dbReference type="ARBA" id="ARBA00005417"/>
    </source>
</evidence>
<dbReference type="PANTHER" id="PTHR43335">
    <property type="entry name" value="ABC TRANSPORTER, ATP-BINDING PROTEIN"/>
    <property type="match status" value="1"/>
</dbReference>
<evidence type="ECO:0000256" key="4">
    <source>
        <dbReference type="ARBA" id="ARBA00022840"/>
    </source>
</evidence>
<dbReference type="OrthoDB" id="9808363at2"/>
<keyword evidence="3" id="KW-0547">Nucleotide-binding</keyword>
<evidence type="ECO:0000259" key="5">
    <source>
        <dbReference type="PROSITE" id="PS50893"/>
    </source>
</evidence>
<name>A0A3P1CF03_9BACT</name>
<gene>
    <name evidence="6" type="ORF">EHT87_25810</name>
</gene>
<dbReference type="Proteomes" id="UP000274271">
    <property type="component" value="Unassembled WGS sequence"/>
</dbReference>
<dbReference type="GO" id="GO:0005524">
    <property type="term" value="F:ATP binding"/>
    <property type="evidence" value="ECO:0007669"/>
    <property type="project" value="UniProtKB-KW"/>
</dbReference>
<keyword evidence="4 6" id="KW-0067">ATP-binding</keyword>
<dbReference type="PROSITE" id="PS50893">
    <property type="entry name" value="ABC_TRANSPORTER_2"/>
    <property type="match status" value="1"/>
</dbReference>
<comment type="similarity">
    <text evidence="1">Belongs to the ABC transporter superfamily.</text>
</comment>
<dbReference type="InterPro" id="IPR027417">
    <property type="entry name" value="P-loop_NTPase"/>
</dbReference>
<feature type="domain" description="ABC transporter" evidence="5">
    <location>
        <begin position="5"/>
        <end position="232"/>
    </location>
</feature>
<dbReference type="EMBL" id="RQJP01000005">
    <property type="protein sequence ID" value="RRB11933.1"/>
    <property type="molecule type" value="Genomic_DNA"/>
</dbReference>
<dbReference type="Pfam" id="PF00005">
    <property type="entry name" value="ABC_tran"/>
    <property type="match status" value="1"/>
</dbReference>
<evidence type="ECO:0000256" key="2">
    <source>
        <dbReference type="ARBA" id="ARBA00022448"/>
    </source>
</evidence>
<evidence type="ECO:0000313" key="7">
    <source>
        <dbReference type="Proteomes" id="UP000274271"/>
    </source>
</evidence>
<dbReference type="AlphaFoldDB" id="A0A3P1CF03"/>
<dbReference type="SMART" id="SM00382">
    <property type="entry name" value="AAA"/>
    <property type="match status" value="1"/>
</dbReference>
<dbReference type="PANTHER" id="PTHR43335:SF4">
    <property type="entry name" value="ABC TRANSPORTER, ATP-BINDING PROTEIN"/>
    <property type="match status" value="1"/>
</dbReference>
<protein>
    <submittedName>
        <fullName evidence="6">ATP-binding cassette domain-containing protein</fullName>
    </submittedName>
</protein>
<dbReference type="InterPro" id="IPR003439">
    <property type="entry name" value="ABC_transporter-like_ATP-bd"/>
</dbReference>
<reference evidence="6 7" key="1">
    <citation type="submission" date="2018-11" db="EMBL/GenBank/DDBJ databases">
        <authorList>
            <person name="Zhou Z."/>
            <person name="Wang G."/>
        </authorList>
    </citation>
    <scope>NUCLEOTIDE SEQUENCE [LARGE SCALE GENOMIC DNA]</scope>
    <source>
        <strain evidence="6 7">KCTC42998</strain>
    </source>
</reference>
<dbReference type="GO" id="GO:0016887">
    <property type="term" value="F:ATP hydrolysis activity"/>
    <property type="evidence" value="ECO:0007669"/>
    <property type="project" value="InterPro"/>
</dbReference>
<dbReference type="PROSITE" id="PS00211">
    <property type="entry name" value="ABC_TRANSPORTER_1"/>
    <property type="match status" value="1"/>
</dbReference>